<accession>A0A242K869</accession>
<reference evidence="2" key="2">
    <citation type="submission" date="2017-05" db="EMBL/GenBank/DDBJ databases">
        <authorList>
            <consortium name="The Broad Institute Genomics Platform"/>
            <consortium name="The Broad Institute Genomic Center for Infectious Diseases"/>
            <person name="Earl A."/>
            <person name="Manson A."/>
            <person name="Schwartman J."/>
            <person name="Gilmore M."/>
            <person name="Abouelleil A."/>
            <person name="Cao P."/>
            <person name="Chapman S."/>
            <person name="Cusick C."/>
            <person name="Shea T."/>
            <person name="Young S."/>
            <person name="Neafsey D."/>
            <person name="Nusbaum C."/>
            <person name="Birren B."/>
        </authorList>
    </citation>
    <scope>NUCLEOTIDE SEQUENCE</scope>
    <source>
        <strain evidence="2">9E7_DIV0242</strain>
    </source>
</reference>
<sequence length="97" mass="11400">MDKKLKRELFKENCLAAEMRDERALEIVRAVSKESGKVGRKGVKVRIIYKNGKYKDYRTISECARHTGKSETGIKYCLDHRTKDKLGRRFEFVEEDD</sequence>
<name>A0A242K869_9ENTE</name>
<organism evidence="1">
    <name type="scientific">Candidatus Enterococcus clewellii</name>
    <dbReference type="NCBI Taxonomy" id="1834193"/>
    <lineage>
        <taxon>Bacteria</taxon>
        <taxon>Bacillati</taxon>
        <taxon>Bacillota</taxon>
        <taxon>Bacilli</taxon>
        <taxon>Lactobacillales</taxon>
        <taxon>Enterococcaceae</taxon>
        <taxon>Enterococcus</taxon>
    </lineage>
</organism>
<evidence type="ECO:0000313" key="3">
    <source>
        <dbReference type="Proteomes" id="UP000195141"/>
    </source>
</evidence>
<evidence type="ECO:0000313" key="2">
    <source>
        <dbReference type="EMBL" id="WYJ90876.1"/>
    </source>
</evidence>
<dbReference type="SUPFAM" id="SSF64496">
    <property type="entry name" value="DNA-binding domain of intron-encoded endonucleases"/>
    <property type="match status" value="1"/>
</dbReference>
<evidence type="ECO:0000313" key="1">
    <source>
        <dbReference type="EMBL" id="OTP17269.1"/>
    </source>
</evidence>
<reference evidence="2" key="3">
    <citation type="submission" date="2024-03" db="EMBL/GenBank/DDBJ databases">
        <title>The Genome Sequence of Enterococcus sp. DIV0242b.</title>
        <authorList>
            <consortium name="The Broad Institute Genomics Platform"/>
            <consortium name="The Broad Institute Microbial Omics Core"/>
            <consortium name="The Broad Institute Genomic Center for Infectious Diseases"/>
            <person name="Earl A."/>
            <person name="Manson A."/>
            <person name="Gilmore M."/>
            <person name="Schwartman J."/>
            <person name="Shea T."/>
            <person name="Abouelleil A."/>
            <person name="Cao P."/>
            <person name="Chapman S."/>
            <person name="Cusick C."/>
            <person name="Young S."/>
            <person name="Neafsey D."/>
            <person name="Nusbaum C."/>
            <person name="Birren B."/>
        </authorList>
    </citation>
    <scope>NUCLEOTIDE SEQUENCE</scope>
    <source>
        <strain evidence="2">9E7_DIV0242</strain>
    </source>
</reference>
<gene>
    <name evidence="1" type="ORF">A5888_001407</name>
    <name evidence="2" type="ORF">A5888_002644</name>
</gene>
<protein>
    <submittedName>
        <fullName evidence="1">Uncharacterized protein</fullName>
    </submittedName>
</protein>
<dbReference type="EMBL" id="NGMM01000002">
    <property type="protein sequence ID" value="OTP17269.1"/>
    <property type="molecule type" value="Genomic_DNA"/>
</dbReference>
<dbReference type="Proteomes" id="UP000195141">
    <property type="component" value="Chromosome"/>
</dbReference>
<keyword evidence="3" id="KW-1185">Reference proteome</keyword>
<dbReference type="EMBL" id="CP147247">
    <property type="protein sequence ID" value="WYJ90876.1"/>
    <property type="molecule type" value="Genomic_DNA"/>
</dbReference>
<dbReference type="AlphaFoldDB" id="A0A242K869"/>
<proteinExistence type="predicted"/>
<dbReference type="RefSeq" id="WP_086348511.1">
    <property type="nucleotide sequence ID" value="NZ_CP147247.1"/>
</dbReference>
<reference evidence="1" key="1">
    <citation type="submission" date="2017-05" db="EMBL/GenBank/DDBJ databases">
        <title>The Genome Sequence of Enterococcus sp. 9E7_DIV0242.</title>
        <authorList>
            <consortium name="The Broad Institute Genomics Platform"/>
            <consortium name="The Broad Institute Genomic Center for Infectious Diseases"/>
            <person name="Earl A."/>
            <person name="Manson A."/>
            <person name="Schwartman J."/>
            <person name="Gilmore M."/>
            <person name="Abouelleil A."/>
            <person name="Cao P."/>
            <person name="Chapman S."/>
            <person name="Cusick C."/>
            <person name="Shea T."/>
            <person name="Young S."/>
            <person name="Neafsey D."/>
            <person name="Nusbaum C."/>
            <person name="Birren B."/>
        </authorList>
    </citation>
    <scope>NUCLEOTIDE SEQUENCE [LARGE SCALE GENOMIC DNA]</scope>
    <source>
        <strain evidence="1">9E7_DIV0242</strain>
    </source>
</reference>